<reference evidence="8" key="1">
    <citation type="submission" date="2023-01" db="EMBL/GenBank/DDBJ databases">
        <title>Key to firefly adult light organ development and bioluminescence: homeobox transcription factors regulate luciferase expression and transportation to peroxisome.</title>
        <authorList>
            <person name="Fu X."/>
        </authorList>
    </citation>
    <scope>NUCLEOTIDE SEQUENCE [LARGE SCALE GENOMIC DNA]</scope>
</reference>
<keyword evidence="3 5" id="KW-1133">Transmembrane helix</keyword>
<evidence type="ECO:0000256" key="4">
    <source>
        <dbReference type="ARBA" id="ARBA00023136"/>
    </source>
</evidence>
<keyword evidence="4 5" id="KW-0472">Membrane</keyword>
<feature type="transmembrane region" description="Helical" evidence="5">
    <location>
        <begin position="51"/>
        <end position="75"/>
    </location>
</feature>
<dbReference type="Proteomes" id="UP001353858">
    <property type="component" value="Unassembled WGS sequence"/>
</dbReference>
<organism evidence="7 8">
    <name type="scientific">Aquatica leii</name>
    <dbReference type="NCBI Taxonomy" id="1421715"/>
    <lineage>
        <taxon>Eukaryota</taxon>
        <taxon>Metazoa</taxon>
        <taxon>Ecdysozoa</taxon>
        <taxon>Arthropoda</taxon>
        <taxon>Hexapoda</taxon>
        <taxon>Insecta</taxon>
        <taxon>Pterygota</taxon>
        <taxon>Neoptera</taxon>
        <taxon>Endopterygota</taxon>
        <taxon>Coleoptera</taxon>
        <taxon>Polyphaga</taxon>
        <taxon>Elateriformia</taxon>
        <taxon>Elateroidea</taxon>
        <taxon>Lampyridae</taxon>
        <taxon>Luciolinae</taxon>
        <taxon>Aquatica</taxon>
    </lineage>
</organism>
<accession>A0AAN7SCM2</accession>
<gene>
    <name evidence="7" type="ORF">RN001_013952</name>
</gene>
<evidence type="ECO:0000259" key="6">
    <source>
        <dbReference type="PROSITE" id="PS50850"/>
    </source>
</evidence>
<proteinExistence type="predicted"/>
<dbReference type="GO" id="GO:0016020">
    <property type="term" value="C:membrane"/>
    <property type="evidence" value="ECO:0007669"/>
    <property type="project" value="UniProtKB-SubCell"/>
</dbReference>
<feature type="transmembrane region" description="Helical" evidence="5">
    <location>
        <begin position="82"/>
        <end position="100"/>
    </location>
</feature>
<evidence type="ECO:0000313" key="7">
    <source>
        <dbReference type="EMBL" id="KAK4874592.1"/>
    </source>
</evidence>
<dbReference type="EMBL" id="JARPUR010000006">
    <property type="protein sequence ID" value="KAK4874592.1"/>
    <property type="molecule type" value="Genomic_DNA"/>
</dbReference>
<sequence>MANSRYMQYVSTIAAAWLATSAHIVNAWNSPAIVKLTSENSPIGVTLNTVEASWVASIPMLGFIVGAMSSLCFLSTFGYKKTLIIGALPVIISWIVIAFTNSVTTLITMRWITGFGEGFIITV</sequence>
<dbReference type="PANTHER" id="PTHR48021:SF1">
    <property type="entry name" value="GH07001P-RELATED"/>
    <property type="match status" value="1"/>
</dbReference>
<evidence type="ECO:0000256" key="1">
    <source>
        <dbReference type="ARBA" id="ARBA00004141"/>
    </source>
</evidence>
<evidence type="ECO:0000256" key="5">
    <source>
        <dbReference type="SAM" id="Phobius"/>
    </source>
</evidence>
<dbReference type="InterPro" id="IPR050549">
    <property type="entry name" value="MFS_Trehalose_Transporter"/>
</dbReference>
<dbReference type="Pfam" id="PF00083">
    <property type="entry name" value="Sugar_tr"/>
    <property type="match status" value="1"/>
</dbReference>
<dbReference type="PANTHER" id="PTHR48021">
    <property type="match status" value="1"/>
</dbReference>
<dbReference type="InterPro" id="IPR036259">
    <property type="entry name" value="MFS_trans_sf"/>
</dbReference>
<dbReference type="SUPFAM" id="SSF103473">
    <property type="entry name" value="MFS general substrate transporter"/>
    <property type="match status" value="1"/>
</dbReference>
<dbReference type="Gene3D" id="1.20.1250.20">
    <property type="entry name" value="MFS general substrate transporter like domains"/>
    <property type="match status" value="1"/>
</dbReference>
<keyword evidence="2 5" id="KW-0812">Transmembrane</keyword>
<dbReference type="InterPro" id="IPR005828">
    <property type="entry name" value="MFS_sugar_transport-like"/>
</dbReference>
<dbReference type="InterPro" id="IPR020846">
    <property type="entry name" value="MFS_dom"/>
</dbReference>
<protein>
    <recommendedName>
        <fullName evidence="6">Major facilitator superfamily (MFS) profile domain-containing protein</fullName>
    </recommendedName>
</protein>
<comment type="caution">
    <text evidence="7">The sequence shown here is derived from an EMBL/GenBank/DDBJ whole genome shotgun (WGS) entry which is preliminary data.</text>
</comment>
<comment type="subcellular location">
    <subcellularLocation>
        <location evidence="1">Membrane</location>
        <topology evidence="1">Multi-pass membrane protein</topology>
    </subcellularLocation>
</comment>
<evidence type="ECO:0000313" key="8">
    <source>
        <dbReference type="Proteomes" id="UP001353858"/>
    </source>
</evidence>
<evidence type="ECO:0000256" key="2">
    <source>
        <dbReference type="ARBA" id="ARBA00022692"/>
    </source>
</evidence>
<name>A0AAN7SCM2_9COLE</name>
<dbReference type="PROSITE" id="PS50850">
    <property type="entry name" value="MFS"/>
    <property type="match status" value="1"/>
</dbReference>
<feature type="domain" description="Major facilitator superfamily (MFS) profile" evidence="6">
    <location>
        <begin position="7"/>
        <end position="123"/>
    </location>
</feature>
<dbReference type="AlphaFoldDB" id="A0AAN7SCM2"/>
<evidence type="ECO:0000256" key="3">
    <source>
        <dbReference type="ARBA" id="ARBA00022989"/>
    </source>
</evidence>
<keyword evidence="8" id="KW-1185">Reference proteome</keyword>
<dbReference type="GO" id="GO:0022857">
    <property type="term" value="F:transmembrane transporter activity"/>
    <property type="evidence" value="ECO:0007669"/>
    <property type="project" value="InterPro"/>
</dbReference>